<dbReference type="GO" id="GO:0000166">
    <property type="term" value="F:nucleotide binding"/>
    <property type="evidence" value="ECO:0007669"/>
    <property type="project" value="UniProtKB-KW"/>
</dbReference>
<proteinExistence type="inferred from homology"/>
<dbReference type="GO" id="GO:0000956">
    <property type="term" value="P:nuclear-transcribed mRNA catabolic process"/>
    <property type="evidence" value="ECO:0007669"/>
    <property type="project" value="TreeGrafter"/>
</dbReference>
<dbReference type="EMBL" id="PDUG01000001">
    <property type="protein sequence ID" value="PIC53414.1"/>
    <property type="molecule type" value="Genomic_DNA"/>
</dbReference>
<dbReference type="Proteomes" id="UP000230233">
    <property type="component" value="Chromosome I"/>
</dbReference>
<dbReference type="OrthoDB" id="10606187at2759"/>
<dbReference type="GO" id="GO:0004518">
    <property type="term" value="F:nuclease activity"/>
    <property type="evidence" value="ECO:0007669"/>
    <property type="project" value="UniProtKB-KW"/>
</dbReference>
<keyword evidence="1" id="KW-0479">Metal-binding</keyword>
<dbReference type="GO" id="GO:0110155">
    <property type="term" value="P:NAD-cap decapping"/>
    <property type="evidence" value="ECO:0007669"/>
    <property type="project" value="TreeGrafter"/>
</dbReference>
<keyword evidence="1" id="KW-0540">Nuclease</keyword>
<dbReference type="GO" id="GO:0005634">
    <property type="term" value="C:nucleus"/>
    <property type="evidence" value="ECO:0007669"/>
    <property type="project" value="UniProtKB-SubCell"/>
</dbReference>
<dbReference type="PANTHER" id="PTHR12395:SF12">
    <property type="entry name" value="DECAPPING NUCLEASE"/>
    <property type="match status" value="1"/>
</dbReference>
<dbReference type="PANTHER" id="PTHR12395">
    <property type="entry name" value="DOM-3 RELATED"/>
    <property type="match status" value="1"/>
</dbReference>
<keyword evidence="1" id="KW-0694">RNA-binding</keyword>
<reference evidence="3" key="1">
    <citation type="submission" date="2017-10" db="EMBL/GenBank/DDBJ databases">
        <title>Rapid genome shrinkage in a self-fertile nematode reveals novel sperm competition proteins.</title>
        <authorList>
            <person name="Yin D."/>
            <person name="Schwarz E.M."/>
            <person name="Thomas C.G."/>
            <person name="Felde R.L."/>
            <person name="Korf I.F."/>
            <person name="Cutter A.D."/>
            <person name="Schartner C.M."/>
            <person name="Ralston E.J."/>
            <person name="Meyer B.J."/>
            <person name="Haag E.S."/>
        </authorList>
    </citation>
    <scope>NUCLEOTIDE SEQUENCE [LARGE SCALE GENOMIC DNA]</scope>
    <source>
        <strain evidence="3">JU1422</strain>
    </source>
</reference>
<comment type="similarity">
    <text evidence="1">Belongs to the DXO/Dom3Z family.</text>
</comment>
<dbReference type="GO" id="GO:0003723">
    <property type="term" value="F:RNA binding"/>
    <property type="evidence" value="ECO:0007669"/>
    <property type="project" value="UniProtKB-KW"/>
</dbReference>
<keyword evidence="3" id="KW-1185">Reference proteome</keyword>
<dbReference type="InterPro" id="IPR039039">
    <property type="entry name" value="RAI1-like_fam"/>
</dbReference>
<evidence type="ECO:0000313" key="2">
    <source>
        <dbReference type="EMBL" id="PIC53414.1"/>
    </source>
</evidence>
<evidence type="ECO:0000313" key="3">
    <source>
        <dbReference type="Proteomes" id="UP000230233"/>
    </source>
</evidence>
<comment type="subcellular location">
    <subcellularLocation>
        <location evidence="1">Nucleus</location>
    </subcellularLocation>
</comment>
<dbReference type="EC" id="3.6.1.-" evidence="1"/>
<protein>
    <recommendedName>
        <fullName evidence="1">Decapping nuclease</fullName>
        <ecNumber evidence="1">3.6.1.-</ecNumber>
    </recommendedName>
</protein>
<keyword evidence="1" id="KW-0378">Hydrolase</keyword>
<evidence type="ECO:0000256" key="1">
    <source>
        <dbReference type="RuleBase" id="RU367113"/>
    </source>
</evidence>
<comment type="cofactor">
    <cofactor evidence="1">
        <name>a divalent metal cation</name>
        <dbReference type="ChEBI" id="CHEBI:60240"/>
    </cofactor>
</comment>
<dbReference type="GO" id="GO:0034353">
    <property type="term" value="F:mRNA 5'-diphosphatase activity"/>
    <property type="evidence" value="ECO:0007669"/>
    <property type="project" value="TreeGrafter"/>
</dbReference>
<comment type="function">
    <text evidence="1">Decapping enzyme for NAD-capped RNAs: specifically hydrolyzes the nicotinamide adenine dinucleotide (NAD) cap from a subset of RNAs by removing the entire NAD moiety from the 5'-end of an NAD-capped RNA.</text>
</comment>
<dbReference type="AlphaFoldDB" id="A0A2G5VNS7"/>
<accession>A0A2G5VNS7</accession>
<keyword evidence="1" id="KW-0539">Nucleus</keyword>
<dbReference type="GO" id="GO:0046872">
    <property type="term" value="F:metal ion binding"/>
    <property type="evidence" value="ECO:0007669"/>
    <property type="project" value="UniProtKB-KW"/>
</dbReference>
<sequence length="399" mass="46057">MAAATNQDFKIETIGYYKRDNDMNVTIGVRPSPLNPNYKRLLELQASGNYTKDKFINLADPEVIDDGNIENYFESLLNYISIEGFGEEKPRFVTNKQLLVEIAKKPIKQPILAFQYLGIIFISFKKFENIPPKVNETLEEKLKRAKVAMAYTHGANYAHYLTKESDEQEIPEDYAKSSCKAVMKCDISIGNQKDLVLYSAEIDALDELGQHVELKALLNGTDSNFFWKMNSCPFYWKLSFGKCKMMLIGDKTGPKELPKMETELDEETGLFKDQKTGEVFDKRTNSSGKDYPAYSLCKIEELKTEEIFDKMKEQKNHEKNVGIKWYEWTVEGGKNRVRRMLKEVKMKCSDQGVCFLGTEENKTWNFEKIEDGHAEYDDAQDFAKLVKTKMDIWKANFSN</sequence>
<organism evidence="2 3">
    <name type="scientific">Caenorhabditis nigoni</name>
    <dbReference type="NCBI Taxonomy" id="1611254"/>
    <lineage>
        <taxon>Eukaryota</taxon>
        <taxon>Metazoa</taxon>
        <taxon>Ecdysozoa</taxon>
        <taxon>Nematoda</taxon>
        <taxon>Chromadorea</taxon>
        <taxon>Rhabditida</taxon>
        <taxon>Rhabditina</taxon>
        <taxon>Rhabditomorpha</taxon>
        <taxon>Rhabditoidea</taxon>
        <taxon>Rhabditidae</taxon>
        <taxon>Peloderinae</taxon>
        <taxon>Caenorhabditis</taxon>
    </lineage>
</organism>
<dbReference type="GO" id="GO:0005829">
    <property type="term" value="C:cytosol"/>
    <property type="evidence" value="ECO:0007669"/>
    <property type="project" value="TreeGrafter"/>
</dbReference>
<keyword evidence="1" id="KW-0547">Nucleotide-binding</keyword>
<gene>
    <name evidence="2" type="primary">Cnig_chr_I.g3127</name>
    <name evidence="2" type="ORF">B9Z55_003127</name>
</gene>
<comment type="caution">
    <text evidence="2">The sequence shown here is derived from an EMBL/GenBank/DDBJ whole genome shotgun (WGS) entry which is preliminary data.</text>
</comment>
<name>A0A2G5VNS7_9PELO</name>